<name>A0ABQ8IXW6_DERPT</name>
<dbReference type="Proteomes" id="UP000887458">
    <property type="component" value="Unassembled WGS sequence"/>
</dbReference>
<reference evidence="1 2" key="1">
    <citation type="journal article" date="2018" name="J. Allergy Clin. Immunol.">
        <title>High-quality assembly of Dermatophagoides pteronyssinus genome and transcriptome reveals a wide range of novel allergens.</title>
        <authorList>
            <person name="Liu X.Y."/>
            <person name="Yang K.Y."/>
            <person name="Wang M.Q."/>
            <person name="Kwok J.S."/>
            <person name="Zeng X."/>
            <person name="Yang Z."/>
            <person name="Xiao X.J."/>
            <person name="Lau C.P."/>
            <person name="Li Y."/>
            <person name="Huang Z.M."/>
            <person name="Ba J.G."/>
            <person name="Yim A.K."/>
            <person name="Ouyang C.Y."/>
            <person name="Ngai S.M."/>
            <person name="Chan T.F."/>
            <person name="Leung E.L."/>
            <person name="Liu L."/>
            <person name="Liu Z.G."/>
            <person name="Tsui S.K."/>
        </authorList>
    </citation>
    <scope>NUCLEOTIDE SEQUENCE [LARGE SCALE GENOMIC DNA]</scope>
    <source>
        <strain evidence="1">Derp</strain>
    </source>
</reference>
<proteinExistence type="predicted"/>
<accession>A0ABQ8IXW6</accession>
<sequence length="76" mass="8887">MNECFWMPMSIIEFELNLHHSNSQIHRTTTTTTNYFSLFNDINFTFPSSSSSSLLISILFQQIQNILCFTTYVPIE</sequence>
<gene>
    <name evidence="1" type="ORF">DERP_006244</name>
</gene>
<protein>
    <submittedName>
        <fullName evidence="1">Uncharacterized protein</fullName>
    </submittedName>
</protein>
<organism evidence="1 2">
    <name type="scientific">Dermatophagoides pteronyssinus</name>
    <name type="common">European house dust mite</name>
    <dbReference type="NCBI Taxonomy" id="6956"/>
    <lineage>
        <taxon>Eukaryota</taxon>
        <taxon>Metazoa</taxon>
        <taxon>Ecdysozoa</taxon>
        <taxon>Arthropoda</taxon>
        <taxon>Chelicerata</taxon>
        <taxon>Arachnida</taxon>
        <taxon>Acari</taxon>
        <taxon>Acariformes</taxon>
        <taxon>Sarcoptiformes</taxon>
        <taxon>Astigmata</taxon>
        <taxon>Psoroptidia</taxon>
        <taxon>Analgoidea</taxon>
        <taxon>Pyroglyphidae</taxon>
        <taxon>Dermatophagoidinae</taxon>
        <taxon>Dermatophagoides</taxon>
    </lineage>
</organism>
<evidence type="ECO:0000313" key="1">
    <source>
        <dbReference type="EMBL" id="KAH9415154.1"/>
    </source>
</evidence>
<evidence type="ECO:0000313" key="2">
    <source>
        <dbReference type="Proteomes" id="UP000887458"/>
    </source>
</evidence>
<comment type="caution">
    <text evidence="1">The sequence shown here is derived from an EMBL/GenBank/DDBJ whole genome shotgun (WGS) entry which is preliminary data.</text>
</comment>
<keyword evidence="2" id="KW-1185">Reference proteome</keyword>
<dbReference type="EMBL" id="NJHN03000099">
    <property type="protein sequence ID" value="KAH9415154.1"/>
    <property type="molecule type" value="Genomic_DNA"/>
</dbReference>
<reference evidence="1 2" key="2">
    <citation type="journal article" date="2022" name="Mol. Biol. Evol.">
        <title>Comparative Genomics Reveals Insights into the Divergent Evolution of Astigmatic Mites and Household Pest Adaptations.</title>
        <authorList>
            <person name="Xiong Q."/>
            <person name="Wan A.T."/>
            <person name="Liu X."/>
            <person name="Fung C.S."/>
            <person name="Xiao X."/>
            <person name="Malainual N."/>
            <person name="Hou J."/>
            <person name="Wang L."/>
            <person name="Wang M."/>
            <person name="Yang K.Y."/>
            <person name="Cui Y."/>
            <person name="Leung E.L."/>
            <person name="Nong W."/>
            <person name="Shin S.K."/>
            <person name="Au S.W."/>
            <person name="Jeong K.Y."/>
            <person name="Chew F.T."/>
            <person name="Hui J.H."/>
            <person name="Leung T.F."/>
            <person name="Tungtrongchitr A."/>
            <person name="Zhong N."/>
            <person name="Liu Z."/>
            <person name="Tsui S.K."/>
        </authorList>
    </citation>
    <scope>NUCLEOTIDE SEQUENCE [LARGE SCALE GENOMIC DNA]</scope>
    <source>
        <strain evidence="1">Derp</strain>
    </source>
</reference>